<dbReference type="Proteomes" id="UP000256794">
    <property type="component" value="Unassembled WGS sequence"/>
</dbReference>
<dbReference type="RefSeq" id="WP_036750542.1">
    <property type="nucleotide sequence ID" value="NZ_CP035286.1"/>
</dbReference>
<dbReference type="AlphaFoldDB" id="A0AAQ0HGA1"/>
<feature type="region of interest" description="Disordered" evidence="1">
    <location>
        <begin position="14"/>
        <end position="64"/>
    </location>
</feature>
<evidence type="ECO:0000313" key="2">
    <source>
        <dbReference type="EMBL" id="REG44563.1"/>
    </source>
</evidence>
<organism evidence="2 3">
    <name type="scientific">Paracoccus versutus</name>
    <name type="common">Thiobacillus versutus</name>
    <dbReference type="NCBI Taxonomy" id="34007"/>
    <lineage>
        <taxon>Bacteria</taxon>
        <taxon>Pseudomonadati</taxon>
        <taxon>Pseudomonadota</taxon>
        <taxon>Alphaproteobacteria</taxon>
        <taxon>Rhodobacterales</taxon>
        <taxon>Paracoccaceae</taxon>
        <taxon>Paracoccus</taxon>
    </lineage>
</organism>
<reference evidence="2 3" key="1">
    <citation type="submission" date="2018-08" db="EMBL/GenBank/DDBJ databases">
        <title>Genomic Encyclopedia of Archaeal and Bacterial Type Strains, Phase II (KMG-II): from individual species to whole genera.</title>
        <authorList>
            <person name="Goeker M."/>
        </authorList>
    </citation>
    <scope>NUCLEOTIDE SEQUENCE [LARGE SCALE GENOMIC DNA]</scope>
    <source>
        <strain evidence="2 3">DSM 582</strain>
    </source>
</reference>
<name>A0AAQ0HGA1_PARVE</name>
<evidence type="ECO:0000256" key="1">
    <source>
        <dbReference type="SAM" id="MobiDB-lite"/>
    </source>
</evidence>
<gene>
    <name evidence="2" type="ORF">ATH84_102232</name>
</gene>
<comment type="caution">
    <text evidence="2">The sequence shown here is derived from an EMBL/GenBank/DDBJ whole genome shotgun (WGS) entry which is preliminary data.</text>
</comment>
<dbReference type="EMBL" id="QUMX01000022">
    <property type="protein sequence ID" value="REG44563.1"/>
    <property type="molecule type" value="Genomic_DNA"/>
</dbReference>
<keyword evidence="3" id="KW-1185">Reference proteome</keyword>
<feature type="compositionally biased region" description="Pro residues" evidence="1">
    <location>
        <begin position="22"/>
        <end position="64"/>
    </location>
</feature>
<proteinExistence type="predicted"/>
<accession>A0AAQ0HGA1</accession>
<protein>
    <submittedName>
        <fullName evidence="2">Uncharacterized protein</fullName>
    </submittedName>
</protein>
<sequence>MTLTLIPDDMLGRIAGGGLDGVPPPEQRPRRPIVPPQRPWPRFPTMPAPDPGPGPIPGPLPVPA</sequence>
<evidence type="ECO:0000313" key="3">
    <source>
        <dbReference type="Proteomes" id="UP000256794"/>
    </source>
</evidence>